<feature type="transmembrane region" description="Helical" evidence="6">
    <location>
        <begin position="144"/>
        <end position="167"/>
    </location>
</feature>
<dbReference type="AlphaFoldDB" id="A0AAX3BG59"/>
<dbReference type="EMBL" id="CP073355">
    <property type="protein sequence ID" value="URA11155.1"/>
    <property type="molecule type" value="Genomic_DNA"/>
</dbReference>
<evidence type="ECO:0000256" key="3">
    <source>
        <dbReference type="ARBA" id="ARBA00022692"/>
    </source>
</evidence>
<keyword evidence="3 6" id="KW-0812">Transmembrane</keyword>
<reference evidence="8" key="2">
    <citation type="submission" date="2022-06" db="EMBL/GenBank/DDBJ databases">
        <title>Thermospira aquatica gen. nov., sp. nov.</title>
        <authorList>
            <person name="Ben Ali Gam Z."/>
            <person name="Labat M."/>
        </authorList>
    </citation>
    <scope>NUCLEOTIDE SEQUENCE</scope>
    <source>
        <strain evidence="8">F1F22</strain>
    </source>
</reference>
<proteinExistence type="predicted"/>
<evidence type="ECO:0000256" key="1">
    <source>
        <dbReference type="ARBA" id="ARBA00004651"/>
    </source>
</evidence>
<keyword evidence="4 6" id="KW-1133">Transmembrane helix</keyword>
<evidence type="ECO:0000256" key="5">
    <source>
        <dbReference type="ARBA" id="ARBA00023136"/>
    </source>
</evidence>
<reference evidence="8" key="1">
    <citation type="submission" date="2021-04" db="EMBL/GenBank/DDBJ databases">
        <authorList>
            <person name="Postec A."/>
        </authorList>
    </citation>
    <scope>NUCLEOTIDE SEQUENCE</scope>
    <source>
        <strain evidence="8">F1F22</strain>
    </source>
</reference>
<evidence type="ECO:0000256" key="6">
    <source>
        <dbReference type="SAM" id="Phobius"/>
    </source>
</evidence>
<evidence type="ECO:0000259" key="7">
    <source>
        <dbReference type="Pfam" id="PF09335"/>
    </source>
</evidence>
<accession>A0AAX3BG59</accession>
<keyword evidence="2" id="KW-1003">Cell membrane</keyword>
<evidence type="ECO:0000256" key="4">
    <source>
        <dbReference type="ARBA" id="ARBA00022989"/>
    </source>
</evidence>
<keyword evidence="5 6" id="KW-0472">Membrane</keyword>
<dbReference type="GO" id="GO:0005886">
    <property type="term" value="C:plasma membrane"/>
    <property type="evidence" value="ECO:0007669"/>
    <property type="project" value="UniProtKB-SubCell"/>
</dbReference>
<comment type="subcellular location">
    <subcellularLocation>
        <location evidence="1">Cell membrane</location>
        <topology evidence="1">Multi-pass membrane protein</topology>
    </subcellularLocation>
</comment>
<evidence type="ECO:0000313" key="9">
    <source>
        <dbReference type="Proteomes" id="UP001056539"/>
    </source>
</evidence>
<feature type="transmembrane region" description="Helical" evidence="6">
    <location>
        <begin position="20"/>
        <end position="47"/>
    </location>
</feature>
<gene>
    <name evidence="8" type="ORF">KDW03_05005</name>
</gene>
<dbReference type="PANTHER" id="PTHR42709">
    <property type="entry name" value="ALKALINE PHOSPHATASE LIKE PROTEIN"/>
    <property type="match status" value="1"/>
</dbReference>
<dbReference type="PANTHER" id="PTHR42709:SF6">
    <property type="entry name" value="UNDECAPRENYL PHOSPHATE TRANSPORTER A"/>
    <property type="match status" value="1"/>
</dbReference>
<dbReference type="InterPro" id="IPR032816">
    <property type="entry name" value="VTT_dom"/>
</dbReference>
<dbReference type="Pfam" id="PF09335">
    <property type="entry name" value="VTT_dom"/>
    <property type="match status" value="1"/>
</dbReference>
<dbReference type="Proteomes" id="UP001056539">
    <property type="component" value="Chromosome"/>
</dbReference>
<dbReference type="InterPro" id="IPR051311">
    <property type="entry name" value="DedA_domain"/>
</dbReference>
<dbReference type="RefSeq" id="WP_271436290.1">
    <property type="nucleotide sequence ID" value="NZ_CP073355.1"/>
</dbReference>
<name>A0AAX3BG59_9SPIR</name>
<feature type="transmembrane region" description="Helical" evidence="6">
    <location>
        <begin position="54"/>
        <end position="78"/>
    </location>
</feature>
<feature type="transmembrane region" description="Helical" evidence="6">
    <location>
        <begin position="179"/>
        <end position="197"/>
    </location>
</feature>
<evidence type="ECO:0000313" key="8">
    <source>
        <dbReference type="EMBL" id="URA11155.1"/>
    </source>
</evidence>
<feature type="domain" description="VTT" evidence="7">
    <location>
        <begin position="39"/>
        <end position="164"/>
    </location>
</feature>
<sequence>MPWVTGILTWYMNHINYGSVFLLMLIESSFIPFPSEVVVPPAAYLVAQGKLNGMAVMAVSTLGALGGALINYILAVIIGRPVLYALADTRWLHFLLITRENVEKAEKFFVKYGNLSTFIGRFVPAIRQLISVPAGLSRMPLLPFLFYTTLGAGLWNLILFILGYWFYQQKAFFERYYHLITYAIVILVGLFVVWMVYNGLKPTKKQGEKP</sequence>
<evidence type="ECO:0000256" key="2">
    <source>
        <dbReference type="ARBA" id="ARBA00022475"/>
    </source>
</evidence>
<keyword evidence="9" id="KW-1185">Reference proteome</keyword>
<protein>
    <submittedName>
        <fullName evidence="8">DedA family protein</fullName>
    </submittedName>
</protein>
<organism evidence="8 9">
    <name type="scientific">Thermospira aquatica</name>
    <dbReference type="NCBI Taxonomy" id="2828656"/>
    <lineage>
        <taxon>Bacteria</taxon>
        <taxon>Pseudomonadati</taxon>
        <taxon>Spirochaetota</taxon>
        <taxon>Spirochaetia</taxon>
        <taxon>Brevinematales</taxon>
        <taxon>Thermospiraceae</taxon>
        <taxon>Thermospira</taxon>
    </lineage>
</organism>
<dbReference type="KEGG" id="taqu:KDW03_05005"/>